<evidence type="ECO:0000313" key="2">
    <source>
        <dbReference type="Proteomes" id="UP000062043"/>
    </source>
</evidence>
<organism evidence="1 2">
    <name type="scientific">Thermococcus guaymasensis DSM 11113</name>
    <dbReference type="NCBI Taxonomy" id="1432656"/>
    <lineage>
        <taxon>Archaea</taxon>
        <taxon>Methanobacteriati</taxon>
        <taxon>Methanobacteriota</taxon>
        <taxon>Thermococci</taxon>
        <taxon>Thermococcales</taxon>
        <taxon>Thermococcaceae</taxon>
        <taxon>Thermococcus</taxon>
    </lineage>
</organism>
<dbReference type="Proteomes" id="UP000062043">
    <property type="component" value="Chromosome"/>
</dbReference>
<keyword evidence="2" id="KW-1185">Reference proteome</keyword>
<dbReference type="AlphaFoldDB" id="A0A0X1KIU9"/>
<proteinExistence type="predicted"/>
<protein>
    <submittedName>
        <fullName evidence="1">Uncharacterized protein</fullName>
    </submittedName>
</protein>
<accession>A0A0X1KIU9</accession>
<dbReference type="EMBL" id="CP007140">
    <property type="protein sequence ID" value="AJC71204.1"/>
    <property type="molecule type" value="Genomic_DNA"/>
</dbReference>
<dbReference type="STRING" id="1432656.X802_02700"/>
<dbReference type="PATRIC" id="fig|1432656.3.peg.524"/>
<sequence>MMWPMSMLAFYEYMLTRERKKKVRKPIPNEFEYLERPL</sequence>
<reference evidence="1 2" key="1">
    <citation type="submission" date="2014-01" db="EMBL/GenBank/DDBJ databases">
        <title>Genome sequencing of Thermococcus guaymasensis.</title>
        <authorList>
            <person name="Zhang X."/>
            <person name="Alvare G."/>
            <person name="Fristensky B."/>
            <person name="Chen L."/>
            <person name="Suen T."/>
            <person name="Chen Q."/>
            <person name="Ma K."/>
        </authorList>
    </citation>
    <scope>NUCLEOTIDE SEQUENCE [LARGE SCALE GENOMIC DNA]</scope>
    <source>
        <strain evidence="1 2">DSM 11113</strain>
    </source>
</reference>
<dbReference type="KEGG" id="tgy:X802_02700"/>
<evidence type="ECO:0000313" key="1">
    <source>
        <dbReference type="EMBL" id="AJC71204.1"/>
    </source>
</evidence>
<gene>
    <name evidence="1" type="ORF">X802_02700</name>
</gene>
<name>A0A0X1KIU9_9EURY</name>